<gene>
    <name evidence="2" type="ORF">KSF_038710</name>
</gene>
<keyword evidence="1" id="KW-0812">Transmembrane</keyword>
<proteinExistence type="predicted"/>
<dbReference type="InterPro" id="IPR025904">
    <property type="entry name" value="Tubulin-like"/>
</dbReference>
<evidence type="ECO:0000313" key="3">
    <source>
        <dbReference type="Proteomes" id="UP000597444"/>
    </source>
</evidence>
<comment type="caution">
    <text evidence="2">The sequence shown here is derived from an EMBL/GenBank/DDBJ whole genome shotgun (WGS) entry which is preliminary data.</text>
</comment>
<feature type="transmembrane region" description="Helical" evidence="1">
    <location>
        <begin position="161"/>
        <end position="184"/>
    </location>
</feature>
<dbReference type="SUPFAM" id="SSF52490">
    <property type="entry name" value="Tubulin nucleotide-binding domain-like"/>
    <property type="match status" value="1"/>
</dbReference>
<evidence type="ECO:0008006" key="4">
    <source>
        <dbReference type="Google" id="ProtNLM"/>
    </source>
</evidence>
<reference evidence="2" key="1">
    <citation type="submission" date="2020-10" db="EMBL/GenBank/DDBJ databases">
        <title>Taxonomic study of unclassified bacteria belonging to the class Ktedonobacteria.</title>
        <authorList>
            <person name="Yabe S."/>
            <person name="Wang C.M."/>
            <person name="Zheng Y."/>
            <person name="Sakai Y."/>
            <person name="Cavaletti L."/>
            <person name="Monciardini P."/>
            <person name="Donadio S."/>
        </authorList>
    </citation>
    <scope>NUCLEOTIDE SEQUENCE</scope>
    <source>
        <strain evidence="2">ID150040</strain>
    </source>
</reference>
<dbReference type="InterPro" id="IPR036525">
    <property type="entry name" value="Tubulin/FtsZ_GTPase_sf"/>
</dbReference>
<keyword evidence="3" id="KW-1185">Reference proteome</keyword>
<dbReference type="EMBL" id="BNJK01000001">
    <property type="protein sequence ID" value="GHO93823.1"/>
    <property type="molecule type" value="Genomic_DNA"/>
</dbReference>
<sequence length="1002" mass="115501">MVEQQPRRVRRTVFIGLGGTGNEIVRRIKREMLTHGYNLPLFQYLVLDTVSFEEAPGMDEHMQIRNGEEYLYIGGYNPNEVLKHLENWPIIGRWWGNRNTTNLVTVDEGAGQMRSVGRMGFFYHFHAIEAQFQRIAFEITNATNRQQARAQNYEISGNSPIIYVIFSLCGGTGSSLFFDVAYVMRHLLKFTEKPIVVGIALMPGPYVNRINSRPQKTRLQANAYAALTELERLHNMAMGIEPRPDGRNLWNVDYSTNFQVASPELPFDYIYLVDNVTAGGETYDIDRVYTTTARTIFWLTAPPTAGKFWERAKNLSSKTLSSGGRTDNSGQKRFSIYSSFGSSTIKMDWSIERVRAILDNKVIDHIRQATPQRPQFLAWLTGPTTLFESVTSEQPAINPFPPDKALRPTGTYSNEIAIDEELEEYTVQYETALNNILRSPTWQRIRNKYKNDLWLFIDTHIRESLCTRGPIAVQQEIVSIDERLSTLLAAIQEEAQKSNEDAARRQTSYEETRRLPRAHSQVELIGRAILEMITRIYILRAFRRQNTPEELRNIAESKAHQRHLWYNARFHALLYKDVADTIIKPALVYLSERKALLADVDEMLEARQSRNLDKLKRPRNIRREQMSMDMLRPRHDEQKQVTAAQDNGLLHLERSIITMQYELFEDWPRMSGEVKTMLETAMNETVQDMLTSLDNAEHILERMTNNGRDVLKQRTTFLQGAECLWNITTDTDQELTAHVETIDLLGFGADPYQQISTEDLADLAQEELFRNYAAKPECIPTDFSTELGYIKTSHGVLISSIRYIHELQRAYHEMSTLRNAPYLHIDYSDAVRKGYSPLVATSITYREIITEWEEVADRLENYHSTIGREVRTTIHTYRWDLQQLASPPDEDERVVIGEPDDPIFELILKLREIILPLQQTPALADALMKLVDFNILLATQGWMECVPPELHSPYDAHSQEIRKEVRLTSLPPGQVIFVVMSAYQHRSSNMFRKAGVFVSVDR</sequence>
<keyword evidence="1" id="KW-0472">Membrane</keyword>
<accession>A0A8J3IJX5</accession>
<protein>
    <recommendedName>
        <fullName evidence="4">Tubulin like</fullName>
    </recommendedName>
</protein>
<dbReference type="Gene3D" id="3.40.50.1440">
    <property type="entry name" value="Tubulin/FtsZ, GTPase domain"/>
    <property type="match status" value="1"/>
</dbReference>
<dbReference type="AlphaFoldDB" id="A0A8J3IJX5"/>
<evidence type="ECO:0000256" key="1">
    <source>
        <dbReference type="SAM" id="Phobius"/>
    </source>
</evidence>
<organism evidence="2 3">
    <name type="scientific">Reticulibacter mediterranei</name>
    <dbReference type="NCBI Taxonomy" id="2778369"/>
    <lineage>
        <taxon>Bacteria</taxon>
        <taxon>Bacillati</taxon>
        <taxon>Chloroflexota</taxon>
        <taxon>Ktedonobacteria</taxon>
        <taxon>Ktedonobacterales</taxon>
        <taxon>Reticulibacteraceae</taxon>
        <taxon>Reticulibacter</taxon>
    </lineage>
</organism>
<name>A0A8J3IJX5_9CHLR</name>
<keyword evidence="1" id="KW-1133">Transmembrane helix</keyword>
<dbReference type="Pfam" id="PF13809">
    <property type="entry name" value="Tubulin_2"/>
    <property type="match status" value="1"/>
</dbReference>
<dbReference type="Proteomes" id="UP000597444">
    <property type="component" value="Unassembled WGS sequence"/>
</dbReference>
<evidence type="ECO:0000313" key="2">
    <source>
        <dbReference type="EMBL" id="GHO93823.1"/>
    </source>
</evidence>
<dbReference type="RefSeq" id="WP_220204593.1">
    <property type="nucleotide sequence ID" value="NZ_BNJK01000001.1"/>
</dbReference>